<dbReference type="RefSeq" id="WP_212691399.1">
    <property type="nucleotide sequence ID" value="NZ_CP058561.1"/>
</dbReference>
<comment type="similarity">
    <text evidence="2">Belongs to the multi antimicrobial extrusion (MATE) (TC 2.A.66.1) family. MepA subfamily.</text>
</comment>
<evidence type="ECO:0000256" key="6">
    <source>
        <dbReference type="ARBA" id="ARBA00022692"/>
    </source>
</evidence>
<dbReference type="EMBL" id="CP058561">
    <property type="protein sequence ID" value="QUH31350.1"/>
    <property type="molecule type" value="Genomic_DNA"/>
</dbReference>
<keyword evidence="7 10" id="KW-1133">Transmembrane helix</keyword>
<feature type="transmembrane region" description="Helical" evidence="10">
    <location>
        <begin position="45"/>
        <end position="72"/>
    </location>
</feature>
<evidence type="ECO:0000313" key="12">
    <source>
        <dbReference type="Proteomes" id="UP000677305"/>
    </source>
</evidence>
<proteinExistence type="inferred from homology"/>
<feature type="transmembrane region" description="Helical" evidence="10">
    <location>
        <begin position="349"/>
        <end position="368"/>
    </location>
</feature>
<evidence type="ECO:0000256" key="4">
    <source>
        <dbReference type="ARBA" id="ARBA00022448"/>
    </source>
</evidence>
<evidence type="ECO:0000256" key="9">
    <source>
        <dbReference type="ARBA" id="ARBA00023251"/>
    </source>
</evidence>
<dbReference type="CDD" id="cd13143">
    <property type="entry name" value="MATE_MepA_like"/>
    <property type="match status" value="1"/>
</dbReference>
<dbReference type="GO" id="GO:0046677">
    <property type="term" value="P:response to antibiotic"/>
    <property type="evidence" value="ECO:0007669"/>
    <property type="project" value="UniProtKB-KW"/>
</dbReference>
<dbReference type="GO" id="GO:0042910">
    <property type="term" value="F:xenobiotic transmembrane transporter activity"/>
    <property type="evidence" value="ECO:0007669"/>
    <property type="project" value="InterPro"/>
</dbReference>
<dbReference type="PANTHER" id="PTHR43823:SF4">
    <property type="entry name" value="SPORULATION PROTEIN YKVU"/>
    <property type="match status" value="1"/>
</dbReference>
<evidence type="ECO:0000313" key="11">
    <source>
        <dbReference type="EMBL" id="QUH31350.1"/>
    </source>
</evidence>
<dbReference type="PANTHER" id="PTHR43823">
    <property type="entry name" value="SPORULATION PROTEIN YKVU"/>
    <property type="match status" value="1"/>
</dbReference>
<feature type="transmembrane region" description="Helical" evidence="10">
    <location>
        <begin position="156"/>
        <end position="177"/>
    </location>
</feature>
<dbReference type="InterPro" id="IPR051327">
    <property type="entry name" value="MATE_MepA_subfamily"/>
</dbReference>
<feature type="transmembrane region" description="Helical" evidence="10">
    <location>
        <begin position="404"/>
        <end position="425"/>
    </location>
</feature>
<feature type="transmembrane region" description="Helical" evidence="10">
    <location>
        <begin position="183"/>
        <end position="204"/>
    </location>
</feature>
<accession>A0A8J8MEU4</accession>
<name>A0A8J8MEU4_9FIRM</name>
<evidence type="ECO:0000256" key="8">
    <source>
        <dbReference type="ARBA" id="ARBA00023136"/>
    </source>
</evidence>
<dbReference type="InterPro" id="IPR048279">
    <property type="entry name" value="MdtK-like"/>
</dbReference>
<comment type="subcellular location">
    <subcellularLocation>
        <location evidence="1">Cell membrane</location>
        <topology evidence="1">Multi-pass membrane protein</topology>
    </subcellularLocation>
</comment>
<evidence type="ECO:0000256" key="5">
    <source>
        <dbReference type="ARBA" id="ARBA00022475"/>
    </source>
</evidence>
<feature type="transmembrane region" description="Helical" evidence="10">
    <location>
        <begin position="84"/>
        <end position="108"/>
    </location>
</feature>
<dbReference type="GO" id="GO:0015297">
    <property type="term" value="F:antiporter activity"/>
    <property type="evidence" value="ECO:0007669"/>
    <property type="project" value="InterPro"/>
</dbReference>
<dbReference type="KEGG" id="vgu:HYG85_21450"/>
<sequence length="445" mass="48393">MKSLWKEFTKYAIPSVIGMMVSALYVVVDGIFVGRGVGANALASINVALPVTTLMIAISMMVTMGGAAVMSIKFGENKHKEGNNIFLQSLFLIVAITGVVSIISVIFPEQIARLLGASDELVKGTADYLRYYMMFGLGFAGSLALSAFIRNDGNPNLAMIALIAGAITNIILDYLFIFKFGLGIAGAAVASGLGQLSSVFLLMTHFIRKKGKLRLYVPKLKKEELKRILKVGTPEFLNQISPAVCIFAFNQVIIRRLGEIGVAGFSIIGYISVVLLALFMGISQGIQPLISYNYGKGNMEKVNKVFKMGVKTNLISSIVIYSIMLLVGQKVIGVFNSNAELIKLTYDALIIYSFSFIIASINIVNVTYYQSTENSKTANIISASRGMVFTIIFLLALPSMIGNIGIWISIILGEICTLLLIQLFIKKADVHSNKKGITVFMYKSI</sequence>
<evidence type="ECO:0000256" key="7">
    <source>
        <dbReference type="ARBA" id="ARBA00022989"/>
    </source>
</evidence>
<evidence type="ECO:0000256" key="2">
    <source>
        <dbReference type="ARBA" id="ARBA00008417"/>
    </source>
</evidence>
<dbReference type="InterPro" id="IPR002528">
    <property type="entry name" value="MATE_fam"/>
</dbReference>
<keyword evidence="9" id="KW-0046">Antibiotic resistance</keyword>
<keyword evidence="6 10" id="KW-0812">Transmembrane</keyword>
<keyword evidence="5" id="KW-1003">Cell membrane</keyword>
<keyword evidence="8 10" id="KW-0472">Membrane</keyword>
<gene>
    <name evidence="11" type="ORF">HYG85_21450</name>
</gene>
<dbReference type="Proteomes" id="UP000677305">
    <property type="component" value="Chromosome"/>
</dbReference>
<dbReference type="Pfam" id="PF01554">
    <property type="entry name" value="MatE"/>
    <property type="match status" value="2"/>
</dbReference>
<feature type="transmembrane region" description="Helical" evidence="10">
    <location>
        <begin position="314"/>
        <end position="337"/>
    </location>
</feature>
<evidence type="ECO:0000256" key="10">
    <source>
        <dbReference type="SAM" id="Phobius"/>
    </source>
</evidence>
<feature type="transmembrane region" description="Helical" evidence="10">
    <location>
        <begin position="380"/>
        <end position="398"/>
    </location>
</feature>
<dbReference type="NCBIfam" id="TIGR00797">
    <property type="entry name" value="matE"/>
    <property type="match status" value="1"/>
</dbReference>
<keyword evidence="12" id="KW-1185">Reference proteome</keyword>
<reference evidence="11 12" key="1">
    <citation type="submission" date="2020-07" db="EMBL/GenBank/DDBJ databases">
        <title>Vallitalea guaymasensis genome.</title>
        <authorList>
            <person name="Postec A."/>
        </authorList>
    </citation>
    <scope>NUCLEOTIDE SEQUENCE [LARGE SCALE GENOMIC DNA]</scope>
    <source>
        <strain evidence="11 12">Ra1766G1</strain>
    </source>
</reference>
<keyword evidence="4" id="KW-0813">Transport</keyword>
<organism evidence="11 12">
    <name type="scientific">Vallitalea guaymasensis</name>
    <dbReference type="NCBI Taxonomy" id="1185412"/>
    <lineage>
        <taxon>Bacteria</taxon>
        <taxon>Bacillati</taxon>
        <taxon>Bacillota</taxon>
        <taxon>Clostridia</taxon>
        <taxon>Lachnospirales</taxon>
        <taxon>Vallitaleaceae</taxon>
        <taxon>Vallitalea</taxon>
    </lineage>
</organism>
<feature type="transmembrane region" description="Helical" evidence="10">
    <location>
        <begin position="128"/>
        <end position="149"/>
    </location>
</feature>
<evidence type="ECO:0000256" key="3">
    <source>
        <dbReference type="ARBA" id="ARBA00022106"/>
    </source>
</evidence>
<dbReference type="GO" id="GO:0005886">
    <property type="term" value="C:plasma membrane"/>
    <property type="evidence" value="ECO:0007669"/>
    <property type="project" value="UniProtKB-SubCell"/>
</dbReference>
<feature type="transmembrane region" description="Helical" evidence="10">
    <location>
        <begin position="12"/>
        <end position="33"/>
    </location>
</feature>
<feature type="transmembrane region" description="Helical" evidence="10">
    <location>
        <begin position="260"/>
        <end position="282"/>
    </location>
</feature>
<protein>
    <recommendedName>
        <fullName evidence="3">Multidrug export protein MepA</fullName>
    </recommendedName>
</protein>
<evidence type="ECO:0000256" key="1">
    <source>
        <dbReference type="ARBA" id="ARBA00004651"/>
    </source>
</evidence>
<dbReference type="PIRSF" id="PIRSF006603">
    <property type="entry name" value="DinF"/>
    <property type="match status" value="1"/>
</dbReference>
<dbReference type="AlphaFoldDB" id="A0A8J8MEU4"/>
<dbReference type="InterPro" id="IPR045070">
    <property type="entry name" value="MATE_MepA-like"/>
</dbReference>